<dbReference type="CDD" id="cd12036">
    <property type="entry name" value="SH3_MPP5"/>
    <property type="match status" value="1"/>
</dbReference>
<dbReference type="InterPro" id="IPR001452">
    <property type="entry name" value="SH3_domain"/>
</dbReference>
<dbReference type="Gene3D" id="3.40.50.300">
    <property type="entry name" value="P-loop containing nucleotide triphosphate hydrolases"/>
    <property type="match status" value="1"/>
</dbReference>
<keyword evidence="3" id="KW-0677">Repeat</keyword>
<dbReference type="CDD" id="cd00071">
    <property type="entry name" value="GMPK"/>
    <property type="match status" value="1"/>
</dbReference>
<dbReference type="InterPro" id="IPR020590">
    <property type="entry name" value="Guanylate_kinase_CS"/>
</dbReference>
<dbReference type="Gene3D" id="2.30.42.10">
    <property type="match status" value="2"/>
</dbReference>
<name>T1K9X9_TETUR</name>
<dbReference type="EnsemblMetazoa" id="tetur07g06550.1">
    <property type="protein sequence ID" value="tetur07g06550.1"/>
    <property type="gene ID" value="tetur07g06550"/>
</dbReference>
<dbReference type="SUPFAM" id="SSF52540">
    <property type="entry name" value="P-loop containing nucleoside triphosphate hydrolases"/>
    <property type="match status" value="1"/>
</dbReference>
<evidence type="ECO:0000256" key="2">
    <source>
        <dbReference type="ARBA" id="ARBA00022443"/>
    </source>
</evidence>
<dbReference type="AlphaFoldDB" id="T1K9X9"/>
<evidence type="ECO:0000313" key="10">
    <source>
        <dbReference type="Proteomes" id="UP000015104"/>
    </source>
</evidence>
<dbReference type="InterPro" id="IPR035601">
    <property type="entry name" value="MPP5_SH3"/>
</dbReference>
<sequence>MIDLGVYVIELVEHEGKIKLLGSAAERKDCDEILEINGESLETATHQEIIQYINQCIRTRTICLRVKRRTSGKNQEQAASSSSSSVVETTSKSCKSSVKYYELSDKNMELVELNTKNLSPYREVPVDVPESFVGIVKQKPRYPPPPPPPPPSNSPSLGSTQPMSDEAEKLRKYSEDISRKKAEEEFLRTSLRHSKKLKQLEHKRKVNEDIQCESAVNDAFEGDDDFNEQNKILPSIDLNPILDRVVQQLNNELKELVTKTDLTKLVSVYNSIMQQKQKQLSLPCVSMPATDLLGDIVMLLQKYPESSEAAELLEILTKFELEGLCFAFDRIVSTVKDYELSPATTSHQAVKNDQEVKMEMEMEMEDLNCELNSNVRVVRIEKSTCEPLGATVRNEPDGRVIIGRIVKGGAAEKSGLLHEGDEILEVNGIEMKGRNVNQVCDLLAEMTGTLTFVVAIRDQVTKTTSTENHTQLIHLKALFDYDPDEDVYIPCRELGICFSKGDILHIIDQTDTNWWQAYRDGEQDQSLAGLIPSVHFQLQREAMQQSMLLDNNNTTAHNYKNRANKKSASSIIFNCGKRYHNKRKKHRKMMSSDETLTYEEVSLYYPRANIKRPIVLIGPTNIGRHELRQKLMQDSERFAAAIPHTSRPQRDGEISGIDYHFISRQAFEQDIKDGKFVEHGQFEKNYYGTSLSAIEAVVQSGKICVLNLHVQAIPMLRQGHAGAKLKPYIVFVAPPTNIETLKRVIASTYRGQEEGNNLPLNELQAIIDEARDIEVRFGHHFDKVLVVNDIESAYQELLREINSLEREPQWIPSIWIK</sequence>
<dbReference type="InterPro" id="IPR050716">
    <property type="entry name" value="MAGUK"/>
</dbReference>
<evidence type="ECO:0008006" key="11">
    <source>
        <dbReference type="Google" id="ProtNLM"/>
    </source>
</evidence>
<dbReference type="InterPro" id="IPR027417">
    <property type="entry name" value="P-loop_NTPase"/>
</dbReference>
<feature type="compositionally biased region" description="Pro residues" evidence="5">
    <location>
        <begin position="141"/>
        <end position="153"/>
    </location>
</feature>
<dbReference type="eggNOG" id="KOG0609">
    <property type="taxonomic scope" value="Eukaryota"/>
</dbReference>
<keyword evidence="10" id="KW-1185">Reference proteome</keyword>
<dbReference type="InterPro" id="IPR001478">
    <property type="entry name" value="PDZ"/>
</dbReference>
<dbReference type="CDD" id="cd00136">
    <property type="entry name" value="PDZ_canonical"/>
    <property type="match status" value="1"/>
</dbReference>
<dbReference type="Gene3D" id="2.30.30.40">
    <property type="entry name" value="SH3 Domains"/>
    <property type="match status" value="1"/>
</dbReference>
<protein>
    <recommendedName>
        <fullName evidence="11">MAGUK p55 subfamily member 5</fullName>
    </recommendedName>
</protein>
<feature type="domain" description="PDZ" evidence="8">
    <location>
        <begin position="377"/>
        <end position="458"/>
    </location>
</feature>
<dbReference type="PANTHER" id="PTHR23122">
    <property type="entry name" value="MEMBRANE-ASSOCIATED GUANYLATE KINASE MAGUK"/>
    <property type="match status" value="1"/>
</dbReference>
<feature type="region of interest" description="Disordered" evidence="5">
    <location>
        <begin position="137"/>
        <end position="172"/>
    </location>
</feature>
<accession>T1K9X9</accession>
<keyword evidence="2 4" id="KW-0728">SH3 domain</keyword>
<dbReference type="PROSITE" id="PS50052">
    <property type="entry name" value="GUANYLATE_KINASE_2"/>
    <property type="match status" value="1"/>
</dbReference>
<dbReference type="SMART" id="SM00228">
    <property type="entry name" value="PDZ"/>
    <property type="match status" value="2"/>
</dbReference>
<dbReference type="Pfam" id="PF00595">
    <property type="entry name" value="PDZ"/>
    <property type="match status" value="1"/>
</dbReference>
<evidence type="ECO:0000256" key="5">
    <source>
        <dbReference type="SAM" id="MobiDB-lite"/>
    </source>
</evidence>
<dbReference type="FunFam" id="2.30.42.10:FF:000088">
    <property type="entry name" value="MAGUK p55 subfamily member 5"/>
    <property type="match status" value="1"/>
</dbReference>
<evidence type="ECO:0000256" key="4">
    <source>
        <dbReference type="PROSITE-ProRule" id="PRU00192"/>
    </source>
</evidence>
<evidence type="ECO:0000259" key="8">
    <source>
        <dbReference type="PROSITE" id="PS50106"/>
    </source>
</evidence>
<dbReference type="InterPro" id="IPR008144">
    <property type="entry name" value="Guanylate_kin-like_dom"/>
</dbReference>
<reference evidence="9" key="2">
    <citation type="submission" date="2015-06" db="UniProtKB">
        <authorList>
            <consortium name="EnsemblMetazoa"/>
        </authorList>
    </citation>
    <scope>IDENTIFICATION</scope>
</reference>
<reference evidence="10" key="1">
    <citation type="submission" date="2011-08" db="EMBL/GenBank/DDBJ databases">
        <authorList>
            <person name="Rombauts S."/>
        </authorList>
    </citation>
    <scope>NUCLEOTIDE SEQUENCE</scope>
    <source>
        <strain evidence="10">London</strain>
    </source>
</reference>
<dbReference type="EMBL" id="CAEY01001893">
    <property type="status" value="NOT_ANNOTATED_CDS"/>
    <property type="molecule type" value="Genomic_DNA"/>
</dbReference>
<evidence type="ECO:0000256" key="1">
    <source>
        <dbReference type="ARBA" id="ARBA00007014"/>
    </source>
</evidence>
<dbReference type="SMART" id="SM00072">
    <property type="entry name" value="GuKc"/>
    <property type="match status" value="1"/>
</dbReference>
<dbReference type="SUPFAM" id="SSF50156">
    <property type="entry name" value="PDZ domain-like"/>
    <property type="match status" value="2"/>
</dbReference>
<gene>
    <name evidence="9" type="primary">107361900</name>
</gene>
<feature type="domain" description="SH3" evidence="6">
    <location>
        <begin position="470"/>
        <end position="541"/>
    </location>
</feature>
<evidence type="ECO:0000259" key="6">
    <source>
        <dbReference type="PROSITE" id="PS50002"/>
    </source>
</evidence>
<dbReference type="InterPro" id="IPR036028">
    <property type="entry name" value="SH3-like_dom_sf"/>
</dbReference>
<dbReference type="InterPro" id="IPR036034">
    <property type="entry name" value="PDZ_sf"/>
</dbReference>
<comment type="similarity">
    <text evidence="1">Belongs to the MAGUK family.</text>
</comment>
<evidence type="ECO:0000259" key="7">
    <source>
        <dbReference type="PROSITE" id="PS50052"/>
    </source>
</evidence>
<dbReference type="Proteomes" id="UP000015104">
    <property type="component" value="Unassembled WGS sequence"/>
</dbReference>
<proteinExistence type="inferred from homology"/>
<dbReference type="SUPFAM" id="SSF50044">
    <property type="entry name" value="SH3-domain"/>
    <property type="match status" value="1"/>
</dbReference>
<dbReference type="OrthoDB" id="43580at2759"/>
<organism evidence="9 10">
    <name type="scientific">Tetranychus urticae</name>
    <name type="common">Two-spotted spider mite</name>
    <dbReference type="NCBI Taxonomy" id="32264"/>
    <lineage>
        <taxon>Eukaryota</taxon>
        <taxon>Metazoa</taxon>
        <taxon>Ecdysozoa</taxon>
        <taxon>Arthropoda</taxon>
        <taxon>Chelicerata</taxon>
        <taxon>Arachnida</taxon>
        <taxon>Acari</taxon>
        <taxon>Acariformes</taxon>
        <taxon>Trombidiformes</taxon>
        <taxon>Prostigmata</taxon>
        <taxon>Eleutherengona</taxon>
        <taxon>Raphignathae</taxon>
        <taxon>Tetranychoidea</taxon>
        <taxon>Tetranychidae</taxon>
        <taxon>Tetranychus</taxon>
    </lineage>
</organism>
<dbReference type="InterPro" id="IPR008145">
    <property type="entry name" value="GK/Ca_channel_bsu"/>
</dbReference>
<dbReference type="SMART" id="SM00326">
    <property type="entry name" value="SH3"/>
    <property type="match status" value="1"/>
</dbReference>
<dbReference type="STRING" id="32264.T1K9X9"/>
<dbReference type="PROSITE" id="PS00856">
    <property type="entry name" value="GUANYLATE_KINASE_1"/>
    <property type="match status" value="1"/>
</dbReference>
<evidence type="ECO:0000313" key="9">
    <source>
        <dbReference type="EnsemblMetazoa" id="tetur07g06550.1"/>
    </source>
</evidence>
<dbReference type="Pfam" id="PF07653">
    <property type="entry name" value="SH3_2"/>
    <property type="match status" value="1"/>
</dbReference>
<feature type="domain" description="Guanylate kinase-like" evidence="7">
    <location>
        <begin position="611"/>
        <end position="802"/>
    </location>
</feature>
<dbReference type="PROSITE" id="PS50106">
    <property type="entry name" value="PDZ"/>
    <property type="match status" value="1"/>
</dbReference>
<dbReference type="PROSITE" id="PS50002">
    <property type="entry name" value="SH3"/>
    <property type="match status" value="1"/>
</dbReference>
<dbReference type="Pfam" id="PF00625">
    <property type="entry name" value="Guanylate_kin"/>
    <property type="match status" value="1"/>
</dbReference>
<evidence type="ECO:0000256" key="3">
    <source>
        <dbReference type="ARBA" id="ARBA00022737"/>
    </source>
</evidence>
<dbReference type="CDD" id="cd06798">
    <property type="entry name" value="PDZ_MPP5-like"/>
    <property type="match status" value="1"/>
</dbReference>
<dbReference type="HOGENOM" id="CLU_001715_5_4_1"/>
<feature type="region of interest" description="Disordered" evidence="5">
    <location>
        <begin position="69"/>
        <end position="88"/>
    </location>
</feature>